<evidence type="ECO:0000313" key="2">
    <source>
        <dbReference type="Proteomes" id="UP000789739"/>
    </source>
</evidence>
<evidence type="ECO:0000313" key="1">
    <source>
        <dbReference type="EMBL" id="CAG8501060.1"/>
    </source>
</evidence>
<organism evidence="1 2">
    <name type="scientific">Paraglomus brasilianum</name>
    <dbReference type="NCBI Taxonomy" id="144538"/>
    <lineage>
        <taxon>Eukaryota</taxon>
        <taxon>Fungi</taxon>
        <taxon>Fungi incertae sedis</taxon>
        <taxon>Mucoromycota</taxon>
        <taxon>Glomeromycotina</taxon>
        <taxon>Glomeromycetes</taxon>
        <taxon>Paraglomerales</taxon>
        <taxon>Paraglomeraceae</taxon>
        <taxon>Paraglomus</taxon>
    </lineage>
</organism>
<dbReference type="Proteomes" id="UP000789739">
    <property type="component" value="Unassembled WGS sequence"/>
</dbReference>
<accession>A0A9N8ZMN9</accession>
<protein>
    <submittedName>
        <fullName evidence="1">1581_t:CDS:1</fullName>
    </submittedName>
</protein>
<gene>
    <name evidence="1" type="ORF">PBRASI_LOCUS2609</name>
</gene>
<dbReference type="EMBL" id="CAJVPI010000208">
    <property type="protein sequence ID" value="CAG8501060.1"/>
    <property type="molecule type" value="Genomic_DNA"/>
</dbReference>
<name>A0A9N8ZMN9_9GLOM</name>
<proteinExistence type="predicted"/>
<comment type="caution">
    <text evidence="1">The sequence shown here is derived from an EMBL/GenBank/DDBJ whole genome shotgun (WGS) entry which is preliminary data.</text>
</comment>
<dbReference type="AlphaFoldDB" id="A0A9N8ZMN9"/>
<reference evidence="1" key="1">
    <citation type="submission" date="2021-06" db="EMBL/GenBank/DDBJ databases">
        <authorList>
            <person name="Kallberg Y."/>
            <person name="Tangrot J."/>
            <person name="Rosling A."/>
        </authorList>
    </citation>
    <scope>NUCLEOTIDE SEQUENCE</scope>
    <source>
        <strain evidence="1">BR232B</strain>
    </source>
</reference>
<sequence>MGLEHLLLAKKKKDGEQHVDLHMYYLKLNQYVWLLMLTELYKAP</sequence>
<keyword evidence="2" id="KW-1185">Reference proteome</keyword>